<dbReference type="Proteomes" id="UP000265566">
    <property type="component" value="Chromosome 8"/>
</dbReference>
<dbReference type="GO" id="GO:0005634">
    <property type="term" value="C:nucleus"/>
    <property type="evidence" value="ECO:0007669"/>
    <property type="project" value="UniProtKB-SubCell"/>
</dbReference>
<dbReference type="CDD" id="cd10017">
    <property type="entry name" value="B3_DNA"/>
    <property type="match status" value="1"/>
</dbReference>
<keyword evidence="2" id="KW-0805">Transcription regulation</keyword>
<name>A0A396GMC3_MEDTR</name>
<evidence type="ECO:0000256" key="4">
    <source>
        <dbReference type="ARBA" id="ARBA00023163"/>
    </source>
</evidence>
<dbReference type="Pfam" id="PF02362">
    <property type="entry name" value="B3"/>
    <property type="match status" value="1"/>
</dbReference>
<organism evidence="8">
    <name type="scientific">Medicago truncatula</name>
    <name type="common">Barrel medic</name>
    <name type="synonym">Medicago tribuloides</name>
    <dbReference type="NCBI Taxonomy" id="3880"/>
    <lineage>
        <taxon>Eukaryota</taxon>
        <taxon>Viridiplantae</taxon>
        <taxon>Streptophyta</taxon>
        <taxon>Embryophyta</taxon>
        <taxon>Tracheophyta</taxon>
        <taxon>Spermatophyta</taxon>
        <taxon>Magnoliopsida</taxon>
        <taxon>eudicotyledons</taxon>
        <taxon>Gunneridae</taxon>
        <taxon>Pentapetalae</taxon>
        <taxon>rosids</taxon>
        <taxon>fabids</taxon>
        <taxon>Fabales</taxon>
        <taxon>Fabaceae</taxon>
        <taxon>Papilionoideae</taxon>
        <taxon>50 kb inversion clade</taxon>
        <taxon>NPAAA clade</taxon>
        <taxon>Hologalegina</taxon>
        <taxon>IRL clade</taxon>
        <taxon>Trifolieae</taxon>
        <taxon>Medicago</taxon>
    </lineage>
</organism>
<feature type="domain" description="TF-B3" evidence="7">
    <location>
        <begin position="48"/>
        <end position="139"/>
    </location>
</feature>
<comment type="subcellular location">
    <subcellularLocation>
        <location evidence="1">Nucleus</location>
    </subcellularLocation>
</comment>
<dbReference type="InterPro" id="IPR015300">
    <property type="entry name" value="DNA-bd_pseudobarrel_sf"/>
</dbReference>
<evidence type="ECO:0000256" key="2">
    <source>
        <dbReference type="ARBA" id="ARBA00023015"/>
    </source>
</evidence>
<evidence type="ECO:0000313" key="8">
    <source>
        <dbReference type="EMBL" id="RHN42266.1"/>
    </source>
</evidence>
<dbReference type="SMART" id="SM01019">
    <property type="entry name" value="B3"/>
    <property type="match status" value="1"/>
</dbReference>
<feature type="region of interest" description="Disordered" evidence="6">
    <location>
        <begin position="1"/>
        <end position="21"/>
    </location>
</feature>
<comment type="caution">
    <text evidence="8">The sequence shown here is derived from an EMBL/GenBank/DDBJ whole genome shotgun (WGS) entry which is preliminary data.</text>
</comment>
<evidence type="ECO:0000256" key="5">
    <source>
        <dbReference type="ARBA" id="ARBA00023242"/>
    </source>
</evidence>
<proteinExistence type="predicted"/>
<dbReference type="Gene3D" id="2.40.330.10">
    <property type="entry name" value="DNA-binding pseudobarrel domain"/>
    <property type="match status" value="1"/>
</dbReference>
<dbReference type="Gramene" id="rna48686">
    <property type="protein sequence ID" value="RHN42266.1"/>
    <property type="gene ID" value="gene48686"/>
</dbReference>
<protein>
    <submittedName>
        <fullName evidence="8">Putative transcription factor B3-Domain family</fullName>
    </submittedName>
</protein>
<keyword evidence="4" id="KW-0804">Transcription</keyword>
<evidence type="ECO:0000256" key="3">
    <source>
        <dbReference type="ARBA" id="ARBA00023125"/>
    </source>
</evidence>
<evidence type="ECO:0000259" key="7">
    <source>
        <dbReference type="PROSITE" id="PS50863"/>
    </source>
</evidence>
<sequence>MRHNHKSLQGSSTKGATDGTYSRGEAISSAVIHAEGLRSHLEPEFPSFVKSLVRSHVASCFWMGLPVSFCKRHLPDKDTTITLEDEYGKEYKTKYIACKTGLSAGWRQFSAVHKLLEGDVVVFQLIEPTKFKVYIIRAELENQESCTKQKVGGKICFSILFFIFYYCLS</sequence>
<evidence type="ECO:0000256" key="6">
    <source>
        <dbReference type="SAM" id="MobiDB-lite"/>
    </source>
</evidence>
<dbReference type="AlphaFoldDB" id="A0A396GMC3"/>
<dbReference type="PANTHER" id="PTHR31391:SF135">
    <property type="entry name" value="B3 DOMAIN-CONTAINING PROTEIN OS01G0234100-LIKE ISOFORM X1"/>
    <property type="match status" value="1"/>
</dbReference>
<dbReference type="EMBL" id="PSQE01000008">
    <property type="protein sequence ID" value="RHN42266.1"/>
    <property type="molecule type" value="Genomic_DNA"/>
</dbReference>
<keyword evidence="3" id="KW-0238">DNA-binding</keyword>
<dbReference type="GO" id="GO:0003677">
    <property type="term" value="F:DNA binding"/>
    <property type="evidence" value="ECO:0007669"/>
    <property type="project" value="UniProtKB-KW"/>
</dbReference>
<gene>
    <name evidence="8" type="ORF">MtrunA17_Chr8g0375001</name>
</gene>
<dbReference type="PROSITE" id="PS50863">
    <property type="entry name" value="B3"/>
    <property type="match status" value="1"/>
</dbReference>
<dbReference type="InterPro" id="IPR044837">
    <property type="entry name" value="REM16-like"/>
</dbReference>
<dbReference type="PANTHER" id="PTHR31391">
    <property type="entry name" value="B3 DOMAIN-CONTAINING PROTEIN OS11G0197600-RELATED"/>
    <property type="match status" value="1"/>
</dbReference>
<dbReference type="SUPFAM" id="SSF101936">
    <property type="entry name" value="DNA-binding pseudobarrel domain"/>
    <property type="match status" value="1"/>
</dbReference>
<keyword evidence="5" id="KW-0539">Nucleus</keyword>
<dbReference type="InterPro" id="IPR003340">
    <property type="entry name" value="B3_DNA-bd"/>
</dbReference>
<evidence type="ECO:0000256" key="1">
    <source>
        <dbReference type="ARBA" id="ARBA00004123"/>
    </source>
</evidence>
<reference evidence="8" key="1">
    <citation type="journal article" date="2018" name="Nat. Plants">
        <title>Whole-genome landscape of Medicago truncatula symbiotic genes.</title>
        <authorList>
            <person name="Pecrix Y."/>
            <person name="Gamas P."/>
            <person name="Carrere S."/>
        </authorList>
    </citation>
    <scope>NUCLEOTIDE SEQUENCE</scope>
    <source>
        <tissue evidence="8">Leaves</tissue>
    </source>
</reference>
<accession>A0A396GMC3</accession>